<feature type="domain" description="DUF6534" evidence="2">
    <location>
        <begin position="64"/>
        <end position="143"/>
    </location>
</feature>
<gene>
    <name evidence="3" type="ORF">HYPSUDRAFT_909747</name>
</gene>
<evidence type="ECO:0000313" key="4">
    <source>
        <dbReference type="Proteomes" id="UP000054270"/>
    </source>
</evidence>
<dbReference type="EMBL" id="KN817582">
    <property type="protein sequence ID" value="KJA19061.1"/>
    <property type="molecule type" value="Genomic_DNA"/>
</dbReference>
<proteinExistence type="predicted"/>
<name>A0A0D2NQK3_HYPSF</name>
<accession>A0A0D2NQK3</accession>
<evidence type="ECO:0000256" key="1">
    <source>
        <dbReference type="SAM" id="Phobius"/>
    </source>
</evidence>
<dbReference type="OrthoDB" id="2535105at2759"/>
<sequence length="155" mass="17081">MFFYYRIFTIRPAPLRLIGPATTLVAAVRCGLVVYTGSVAICATSYVAFVLKMHSWVLVLLARAVIDTVIAAAMVGFLLTARERSLSRTTRLVDRLIGFALRTGLFTSIAAVAVIICYKVMPYNFIFLAVYTSFSKLYTSSLVSGSDDSLLFVLR</sequence>
<keyword evidence="1" id="KW-0472">Membrane</keyword>
<protein>
    <recommendedName>
        <fullName evidence="2">DUF6534 domain-containing protein</fullName>
    </recommendedName>
</protein>
<keyword evidence="1" id="KW-1133">Transmembrane helix</keyword>
<dbReference type="InterPro" id="IPR045339">
    <property type="entry name" value="DUF6534"/>
</dbReference>
<dbReference type="Proteomes" id="UP000054270">
    <property type="component" value="Unassembled WGS sequence"/>
</dbReference>
<organism evidence="3 4">
    <name type="scientific">Hypholoma sublateritium (strain FD-334 SS-4)</name>
    <dbReference type="NCBI Taxonomy" id="945553"/>
    <lineage>
        <taxon>Eukaryota</taxon>
        <taxon>Fungi</taxon>
        <taxon>Dikarya</taxon>
        <taxon>Basidiomycota</taxon>
        <taxon>Agaricomycotina</taxon>
        <taxon>Agaricomycetes</taxon>
        <taxon>Agaricomycetidae</taxon>
        <taxon>Agaricales</taxon>
        <taxon>Agaricineae</taxon>
        <taxon>Strophariaceae</taxon>
        <taxon>Hypholoma</taxon>
    </lineage>
</organism>
<reference evidence="4" key="1">
    <citation type="submission" date="2014-04" db="EMBL/GenBank/DDBJ databases">
        <title>Evolutionary Origins and Diversification of the Mycorrhizal Mutualists.</title>
        <authorList>
            <consortium name="DOE Joint Genome Institute"/>
            <consortium name="Mycorrhizal Genomics Consortium"/>
            <person name="Kohler A."/>
            <person name="Kuo A."/>
            <person name="Nagy L.G."/>
            <person name="Floudas D."/>
            <person name="Copeland A."/>
            <person name="Barry K.W."/>
            <person name="Cichocki N."/>
            <person name="Veneault-Fourrey C."/>
            <person name="LaButti K."/>
            <person name="Lindquist E.A."/>
            <person name="Lipzen A."/>
            <person name="Lundell T."/>
            <person name="Morin E."/>
            <person name="Murat C."/>
            <person name="Riley R."/>
            <person name="Ohm R."/>
            <person name="Sun H."/>
            <person name="Tunlid A."/>
            <person name="Henrissat B."/>
            <person name="Grigoriev I.V."/>
            <person name="Hibbett D.S."/>
            <person name="Martin F."/>
        </authorList>
    </citation>
    <scope>NUCLEOTIDE SEQUENCE [LARGE SCALE GENOMIC DNA]</scope>
    <source>
        <strain evidence="4">FD-334 SS-4</strain>
    </source>
</reference>
<feature type="transmembrane region" description="Helical" evidence="1">
    <location>
        <begin position="21"/>
        <end position="49"/>
    </location>
</feature>
<evidence type="ECO:0000313" key="3">
    <source>
        <dbReference type="EMBL" id="KJA19061.1"/>
    </source>
</evidence>
<feature type="transmembrane region" description="Helical" evidence="1">
    <location>
        <begin position="55"/>
        <end position="79"/>
    </location>
</feature>
<dbReference type="AlphaFoldDB" id="A0A0D2NQK3"/>
<evidence type="ECO:0000259" key="2">
    <source>
        <dbReference type="Pfam" id="PF20152"/>
    </source>
</evidence>
<dbReference type="Pfam" id="PF20152">
    <property type="entry name" value="DUF6534"/>
    <property type="match status" value="1"/>
</dbReference>
<keyword evidence="4" id="KW-1185">Reference proteome</keyword>
<dbReference type="STRING" id="945553.A0A0D2NQK3"/>
<keyword evidence="1" id="KW-0812">Transmembrane</keyword>
<feature type="transmembrane region" description="Helical" evidence="1">
    <location>
        <begin position="99"/>
        <end position="121"/>
    </location>
</feature>